<reference evidence="7" key="1">
    <citation type="submission" date="2021-01" db="EMBL/GenBank/DDBJ databases">
        <authorList>
            <person name="Corre E."/>
            <person name="Pelletier E."/>
            <person name="Niang G."/>
            <person name="Scheremetjew M."/>
            <person name="Finn R."/>
            <person name="Kale V."/>
            <person name="Holt S."/>
            <person name="Cochrane G."/>
            <person name="Meng A."/>
            <person name="Brown T."/>
            <person name="Cohen L."/>
        </authorList>
    </citation>
    <scope>NUCLEOTIDE SEQUENCE</scope>
    <source>
        <strain evidence="7">SAG 36.94</strain>
    </source>
</reference>
<evidence type="ECO:0000256" key="2">
    <source>
        <dbReference type="ARBA" id="ARBA00022723"/>
    </source>
</evidence>
<dbReference type="PANTHER" id="PTHR43396">
    <property type="entry name" value="FLAVOHEMOPROTEIN"/>
    <property type="match status" value="1"/>
</dbReference>
<keyword evidence="4" id="KW-0813">Transport</keyword>
<evidence type="ECO:0000256" key="3">
    <source>
        <dbReference type="ARBA" id="ARBA00023004"/>
    </source>
</evidence>
<dbReference type="EMBL" id="HBGH01010127">
    <property type="protein sequence ID" value="CAD9233483.1"/>
    <property type="molecule type" value="Transcribed_RNA"/>
</dbReference>
<feature type="domain" description="Globin" evidence="6">
    <location>
        <begin position="99"/>
        <end position="178"/>
    </location>
</feature>
<proteinExistence type="inferred from homology"/>
<evidence type="ECO:0000313" key="8">
    <source>
        <dbReference type="EMBL" id="CAD9233483.1"/>
    </source>
</evidence>
<dbReference type="Pfam" id="PF00042">
    <property type="entry name" value="Globin"/>
    <property type="match status" value="1"/>
</dbReference>
<dbReference type="GO" id="GO:0071949">
    <property type="term" value="F:FAD binding"/>
    <property type="evidence" value="ECO:0007669"/>
    <property type="project" value="TreeGrafter"/>
</dbReference>
<protein>
    <recommendedName>
        <fullName evidence="6">Globin domain-containing protein</fullName>
    </recommendedName>
</protein>
<keyword evidence="4" id="KW-0561">Oxygen transport</keyword>
<keyword evidence="1 4" id="KW-0349">Heme</keyword>
<dbReference type="SUPFAM" id="SSF46458">
    <property type="entry name" value="Globin-like"/>
    <property type="match status" value="1"/>
</dbReference>
<dbReference type="InterPro" id="IPR012292">
    <property type="entry name" value="Globin/Proto"/>
</dbReference>
<evidence type="ECO:0000256" key="1">
    <source>
        <dbReference type="ARBA" id="ARBA00022617"/>
    </source>
</evidence>
<evidence type="ECO:0000259" key="6">
    <source>
        <dbReference type="Pfam" id="PF00042"/>
    </source>
</evidence>
<dbReference type="Gene3D" id="1.10.490.10">
    <property type="entry name" value="Globins"/>
    <property type="match status" value="1"/>
</dbReference>
<dbReference type="InterPro" id="IPR000971">
    <property type="entry name" value="Globin"/>
</dbReference>
<organism evidence="7">
    <name type="scientific">Compsopogon caeruleus</name>
    <dbReference type="NCBI Taxonomy" id="31354"/>
    <lineage>
        <taxon>Eukaryota</taxon>
        <taxon>Rhodophyta</taxon>
        <taxon>Compsopogonophyceae</taxon>
        <taxon>Compsopogonales</taxon>
        <taxon>Compsopogonaceae</taxon>
        <taxon>Compsopogon</taxon>
    </lineage>
</organism>
<dbReference type="GO" id="GO:0020037">
    <property type="term" value="F:heme binding"/>
    <property type="evidence" value="ECO:0007669"/>
    <property type="project" value="InterPro"/>
</dbReference>
<dbReference type="GO" id="GO:0071500">
    <property type="term" value="P:cellular response to nitrosative stress"/>
    <property type="evidence" value="ECO:0007669"/>
    <property type="project" value="TreeGrafter"/>
</dbReference>
<dbReference type="InterPro" id="IPR009050">
    <property type="entry name" value="Globin-like_sf"/>
</dbReference>
<evidence type="ECO:0000313" key="7">
    <source>
        <dbReference type="EMBL" id="CAD9233478.1"/>
    </source>
</evidence>
<feature type="region of interest" description="Disordered" evidence="5">
    <location>
        <begin position="72"/>
        <end position="97"/>
    </location>
</feature>
<accession>A0A6T6C583</accession>
<comment type="similarity">
    <text evidence="4">Belongs to the globin family.</text>
</comment>
<dbReference type="AlphaFoldDB" id="A0A6T6C583"/>
<keyword evidence="2" id="KW-0479">Metal-binding</keyword>
<gene>
    <name evidence="7" type="ORF">CCAE0312_LOCUS5564</name>
    <name evidence="8" type="ORF">CCAE0312_LOCUS5569</name>
</gene>
<keyword evidence="3" id="KW-0408">Iron</keyword>
<dbReference type="Gene3D" id="2.40.30.10">
    <property type="entry name" value="Translation factors"/>
    <property type="match status" value="1"/>
</dbReference>
<dbReference type="GO" id="GO:0046872">
    <property type="term" value="F:metal ion binding"/>
    <property type="evidence" value="ECO:0007669"/>
    <property type="project" value="UniProtKB-KW"/>
</dbReference>
<evidence type="ECO:0000256" key="5">
    <source>
        <dbReference type="SAM" id="MobiDB-lite"/>
    </source>
</evidence>
<dbReference type="GO" id="GO:0046210">
    <property type="term" value="P:nitric oxide catabolic process"/>
    <property type="evidence" value="ECO:0007669"/>
    <property type="project" value="TreeGrafter"/>
</dbReference>
<evidence type="ECO:0000256" key="4">
    <source>
        <dbReference type="RuleBase" id="RU000356"/>
    </source>
</evidence>
<dbReference type="GO" id="GO:0008941">
    <property type="term" value="F:nitric oxide dioxygenase NAD(P)H activity"/>
    <property type="evidence" value="ECO:0007669"/>
    <property type="project" value="TreeGrafter"/>
</dbReference>
<dbReference type="GO" id="GO:0005344">
    <property type="term" value="F:oxygen carrier activity"/>
    <property type="evidence" value="ECO:0007669"/>
    <property type="project" value="UniProtKB-KW"/>
</dbReference>
<dbReference type="GO" id="GO:0019825">
    <property type="term" value="F:oxygen binding"/>
    <property type="evidence" value="ECO:0007669"/>
    <property type="project" value="InterPro"/>
</dbReference>
<dbReference type="EMBL" id="HBGH01010115">
    <property type="protein sequence ID" value="CAD9233478.1"/>
    <property type="molecule type" value="Transcribed_RNA"/>
</dbReference>
<sequence>MRPSPPNASERLSPKAISATKELASTFHKFGEDIATRMYELMFSAHPEMRHLFSLEFMRDGPSKCPILADSVRSDEDVDSDTSSLRSAPADSAQRPSLQATKLANTIMKFCTSIDSLDQFEGSVDKICKTHVMRGVEAFHYPNLQKALIQAIKEVGGPQVADQNLIAFEKTFGALSEVLIGREIQMRKALAKIAGGWEGFRPFTIVDRQDAKEGGGKMYITIESQDRAPVIKYAQGQDICVRWDDSERGLIVKRYRLSPVSKNYDPRCCYSFVVSRSLSKAAVGATDLLLEYGQIGYEIEVSPPIDLQMRVEISQNWLQRMFAKAA</sequence>
<name>A0A6T6C583_9RHOD</name>
<dbReference type="PANTHER" id="PTHR43396:SF3">
    <property type="entry name" value="FLAVOHEMOPROTEIN"/>
    <property type="match status" value="1"/>
</dbReference>